<dbReference type="Gene3D" id="3.40.390.10">
    <property type="entry name" value="Collagenase (Catalytic Domain)"/>
    <property type="match status" value="1"/>
</dbReference>
<accession>A0AAE3YEY3</accession>
<protein>
    <recommendedName>
        <fullName evidence="10">Peptidase M43 pregnancy-associated plasma-A domain-containing protein</fullName>
    </recommendedName>
</protein>
<evidence type="ECO:0000256" key="7">
    <source>
        <dbReference type="ARBA" id="ARBA00023049"/>
    </source>
</evidence>
<reference evidence="11" key="1">
    <citation type="submission" date="2023-07" db="EMBL/GenBank/DDBJ databases">
        <title>Sorghum-associated microbial communities from plants grown in Nebraska, USA.</title>
        <authorList>
            <person name="Schachtman D."/>
        </authorList>
    </citation>
    <scope>NUCLEOTIDE SEQUENCE</scope>
    <source>
        <strain evidence="11">DS2360</strain>
    </source>
</reference>
<keyword evidence="6" id="KW-0862">Zinc</keyword>
<organism evidence="11 12">
    <name type="scientific">Chryseobacterium rhizosphaerae</name>
    <dbReference type="NCBI Taxonomy" id="395937"/>
    <lineage>
        <taxon>Bacteria</taxon>
        <taxon>Pseudomonadati</taxon>
        <taxon>Bacteroidota</taxon>
        <taxon>Flavobacteriia</taxon>
        <taxon>Flavobacteriales</taxon>
        <taxon>Weeksellaceae</taxon>
        <taxon>Chryseobacterium group</taxon>
        <taxon>Chryseobacterium</taxon>
    </lineage>
</organism>
<comment type="similarity">
    <text evidence="1">Belongs to the peptidase M43B family.</text>
</comment>
<feature type="domain" description="Peptidase M43 pregnancy-associated plasma-A" evidence="10">
    <location>
        <begin position="179"/>
        <end position="323"/>
    </location>
</feature>
<evidence type="ECO:0000256" key="3">
    <source>
        <dbReference type="ARBA" id="ARBA00022723"/>
    </source>
</evidence>
<keyword evidence="8" id="KW-1015">Disulfide bond</keyword>
<evidence type="ECO:0000313" key="12">
    <source>
        <dbReference type="Proteomes" id="UP001184861"/>
    </source>
</evidence>
<dbReference type="InterPro" id="IPR008754">
    <property type="entry name" value="Peptidase_M43"/>
</dbReference>
<evidence type="ECO:0000256" key="5">
    <source>
        <dbReference type="ARBA" id="ARBA00022801"/>
    </source>
</evidence>
<keyword evidence="3" id="KW-0479">Metal-binding</keyword>
<proteinExistence type="inferred from homology"/>
<keyword evidence="7" id="KW-0482">Metalloprotease</keyword>
<keyword evidence="4 9" id="KW-0732">Signal</keyword>
<dbReference type="PANTHER" id="PTHR47466">
    <property type="match status" value="1"/>
</dbReference>
<feature type="signal peptide" evidence="9">
    <location>
        <begin position="1"/>
        <end position="19"/>
    </location>
</feature>
<dbReference type="PANTHER" id="PTHR47466:SF1">
    <property type="entry name" value="METALLOPROTEASE MEP1 (AFU_ORTHOLOGUE AFUA_1G07730)-RELATED"/>
    <property type="match status" value="1"/>
</dbReference>
<evidence type="ECO:0000256" key="6">
    <source>
        <dbReference type="ARBA" id="ARBA00022833"/>
    </source>
</evidence>
<dbReference type="PROSITE" id="PS51257">
    <property type="entry name" value="PROKAR_LIPOPROTEIN"/>
    <property type="match status" value="1"/>
</dbReference>
<dbReference type="InterPro" id="IPR024079">
    <property type="entry name" value="MetalloPept_cat_dom_sf"/>
</dbReference>
<evidence type="ECO:0000256" key="8">
    <source>
        <dbReference type="ARBA" id="ARBA00023157"/>
    </source>
</evidence>
<keyword evidence="2" id="KW-0645">Protease</keyword>
<dbReference type="GO" id="GO:0008237">
    <property type="term" value="F:metallopeptidase activity"/>
    <property type="evidence" value="ECO:0007669"/>
    <property type="project" value="UniProtKB-KW"/>
</dbReference>
<evidence type="ECO:0000256" key="2">
    <source>
        <dbReference type="ARBA" id="ARBA00022670"/>
    </source>
</evidence>
<evidence type="ECO:0000313" key="11">
    <source>
        <dbReference type="EMBL" id="MDR6529109.1"/>
    </source>
</evidence>
<dbReference type="RefSeq" id="WP_202271682.1">
    <property type="nucleotide sequence ID" value="NZ_JAVDQY010000008.1"/>
</dbReference>
<evidence type="ECO:0000256" key="1">
    <source>
        <dbReference type="ARBA" id="ARBA00008721"/>
    </source>
</evidence>
<evidence type="ECO:0000256" key="4">
    <source>
        <dbReference type="ARBA" id="ARBA00022729"/>
    </source>
</evidence>
<evidence type="ECO:0000259" key="10">
    <source>
        <dbReference type="Pfam" id="PF05572"/>
    </source>
</evidence>
<dbReference type="Proteomes" id="UP001184861">
    <property type="component" value="Unassembled WGS sequence"/>
</dbReference>
<dbReference type="AlphaFoldDB" id="A0AAE3YEY3"/>
<sequence>MKKLLFGAIVLSFMSACNSDNISNQNEEAADPAAASTAAMERSCPSEELRQEALKNSPELRQRYADLEANTARFVNDKKLGRVLADGTVEIPVVVNVVYSNAAGNVSDARITEQIDVLNADYSGTNTDASKVPTEFQPVNAGDTKIKFRLVNTIRKSTTKASWKTDDAMKQASSGGIDATNPTNYLNIWVVSKMTSQGKSILGYAKFPESAGLWLDGVVIAAPFFGKTGASSPYNLGRTATHEVGHYLNLRHIWGDAMCGNDLVDDTPTQTTSNGGAPTYPLYNTCNSVKRSVMFMNYMDYVNDASMFMFSSGQKTRMQSVVAASGARAGLRVL</sequence>
<evidence type="ECO:0000256" key="9">
    <source>
        <dbReference type="SAM" id="SignalP"/>
    </source>
</evidence>
<dbReference type="EMBL" id="JAVDQY010000008">
    <property type="protein sequence ID" value="MDR6529109.1"/>
    <property type="molecule type" value="Genomic_DNA"/>
</dbReference>
<feature type="chain" id="PRO_5042054203" description="Peptidase M43 pregnancy-associated plasma-A domain-containing protein" evidence="9">
    <location>
        <begin position="20"/>
        <end position="334"/>
    </location>
</feature>
<dbReference type="Pfam" id="PF05572">
    <property type="entry name" value="Peptidase_M43"/>
    <property type="match status" value="1"/>
</dbReference>
<dbReference type="GO" id="GO:0046872">
    <property type="term" value="F:metal ion binding"/>
    <property type="evidence" value="ECO:0007669"/>
    <property type="project" value="UniProtKB-KW"/>
</dbReference>
<comment type="caution">
    <text evidence="11">The sequence shown here is derived from an EMBL/GenBank/DDBJ whole genome shotgun (WGS) entry which is preliminary data.</text>
</comment>
<dbReference type="SUPFAM" id="SSF55486">
    <property type="entry name" value="Metalloproteases ('zincins'), catalytic domain"/>
    <property type="match status" value="1"/>
</dbReference>
<keyword evidence="5" id="KW-0378">Hydrolase</keyword>
<gene>
    <name evidence="11" type="ORF">J2787_004552</name>
</gene>
<name>A0AAE3YEY3_9FLAO</name>
<dbReference type="GO" id="GO:0006508">
    <property type="term" value="P:proteolysis"/>
    <property type="evidence" value="ECO:0007669"/>
    <property type="project" value="UniProtKB-KW"/>
</dbReference>
<dbReference type="CDD" id="cd04275">
    <property type="entry name" value="ZnMc_pappalysin_like"/>
    <property type="match status" value="1"/>
</dbReference>